<dbReference type="Pfam" id="PF09557">
    <property type="entry name" value="DUF2382"/>
    <property type="match status" value="1"/>
</dbReference>
<accession>A0ABW4ZNF5</accession>
<protein>
    <submittedName>
        <fullName evidence="4">DUF2382 domain-containing protein</fullName>
    </submittedName>
</protein>
<organism evidence="4 5">
    <name type="scientific">Paradesertivirga mongoliensis</name>
    <dbReference type="NCBI Taxonomy" id="2100740"/>
    <lineage>
        <taxon>Bacteria</taxon>
        <taxon>Pseudomonadati</taxon>
        <taxon>Bacteroidota</taxon>
        <taxon>Sphingobacteriia</taxon>
        <taxon>Sphingobacteriales</taxon>
        <taxon>Sphingobacteriaceae</taxon>
        <taxon>Paradesertivirga</taxon>
    </lineage>
</organism>
<dbReference type="RefSeq" id="WP_255900981.1">
    <property type="nucleotide sequence ID" value="NZ_JAFMZO010000002.1"/>
</dbReference>
<evidence type="ECO:0000259" key="2">
    <source>
        <dbReference type="Pfam" id="PF09557"/>
    </source>
</evidence>
<evidence type="ECO:0000256" key="1">
    <source>
        <dbReference type="SAM" id="MobiDB-lite"/>
    </source>
</evidence>
<reference evidence="5" key="1">
    <citation type="journal article" date="2019" name="Int. J. Syst. Evol. Microbiol.">
        <title>The Global Catalogue of Microorganisms (GCM) 10K type strain sequencing project: providing services to taxonomists for standard genome sequencing and annotation.</title>
        <authorList>
            <consortium name="The Broad Institute Genomics Platform"/>
            <consortium name="The Broad Institute Genome Sequencing Center for Infectious Disease"/>
            <person name="Wu L."/>
            <person name="Ma J."/>
        </authorList>
    </citation>
    <scope>NUCLEOTIDE SEQUENCE [LARGE SCALE GENOMIC DNA]</scope>
    <source>
        <strain evidence="5">KCTC 42217</strain>
    </source>
</reference>
<evidence type="ECO:0000313" key="4">
    <source>
        <dbReference type="EMBL" id="MFD2163376.1"/>
    </source>
</evidence>
<gene>
    <name evidence="4" type="ORF">ACFSJU_13295</name>
</gene>
<sequence length="285" mass="32532">MSQTVIGIFDNENEAQQAVQNLVNQGFNREDVDIASRGSSQTETRSDHEDDSFGSSISNFFSSLFGSDDDRTSRYSEVAKRGSTITVHARSEAEAERAADILDQYGAVDIDERANQYGTDHQNKSTEYDRDNIGDYNRSNDSDRSIPIIEENLEIGKREVESGGARLRSRIVEKPVEESVRLRNEHVNVERTPVNRQANESDFESFEEGTIEMREHKEIPVVSKDAWVKEEVSLNKDVEETEETIRDSVRRTEVDIENLNKDEKNSDTWSDLDDDSSVNRDRDRL</sequence>
<evidence type="ECO:0000259" key="3">
    <source>
        <dbReference type="Pfam" id="PF11181"/>
    </source>
</evidence>
<feature type="domain" description="DUF2382" evidence="2">
    <location>
        <begin position="147"/>
        <end position="256"/>
    </location>
</feature>
<dbReference type="PANTHER" id="PTHR38463:SF1">
    <property type="entry name" value="STRESS RESPONSE PROTEIN YSNF"/>
    <property type="match status" value="1"/>
</dbReference>
<dbReference type="Pfam" id="PF11181">
    <property type="entry name" value="YflT"/>
    <property type="match status" value="1"/>
</dbReference>
<feature type="domain" description="General stress protein 17M-like" evidence="3">
    <location>
        <begin position="5"/>
        <end position="47"/>
    </location>
</feature>
<feature type="region of interest" description="Disordered" evidence="1">
    <location>
        <begin position="258"/>
        <end position="285"/>
    </location>
</feature>
<name>A0ABW4ZNF5_9SPHI</name>
<dbReference type="InterPro" id="IPR052967">
    <property type="entry name" value="Stress_Response_Assoc"/>
</dbReference>
<dbReference type="EMBL" id="JBHUHZ010000002">
    <property type="protein sequence ID" value="MFD2163376.1"/>
    <property type="molecule type" value="Genomic_DNA"/>
</dbReference>
<dbReference type="InterPro" id="IPR025889">
    <property type="entry name" value="GSP17M-like_dom"/>
</dbReference>
<dbReference type="InterPro" id="IPR019060">
    <property type="entry name" value="DUF2382"/>
</dbReference>
<evidence type="ECO:0000313" key="5">
    <source>
        <dbReference type="Proteomes" id="UP001597387"/>
    </source>
</evidence>
<comment type="caution">
    <text evidence="4">The sequence shown here is derived from an EMBL/GenBank/DDBJ whole genome shotgun (WGS) entry which is preliminary data.</text>
</comment>
<feature type="region of interest" description="Disordered" evidence="1">
    <location>
        <begin position="113"/>
        <end position="141"/>
    </location>
</feature>
<dbReference type="Proteomes" id="UP001597387">
    <property type="component" value="Unassembled WGS sequence"/>
</dbReference>
<proteinExistence type="predicted"/>
<keyword evidence="5" id="KW-1185">Reference proteome</keyword>
<dbReference type="PANTHER" id="PTHR38463">
    <property type="entry name" value="STRESS RESPONSE PROTEIN YSNF"/>
    <property type="match status" value="1"/>
</dbReference>
<feature type="compositionally biased region" description="Basic and acidic residues" evidence="1">
    <location>
        <begin position="121"/>
        <end position="141"/>
    </location>
</feature>